<dbReference type="Proteomes" id="UP001204953">
    <property type="component" value="Unassembled WGS sequence"/>
</dbReference>
<accession>A0AAE3GTZ2</accession>
<keyword evidence="1" id="KW-0732">Signal</keyword>
<proteinExistence type="predicted"/>
<organism evidence="2 3">
    <name type="scientific">Limnofasciculus baicalensis BBK-W-15</name>
    <dbReference type="NCBI Taxonomy" id="2699891"/>
    <lineage>
        <taxon>Bacteria</taxon>
        <taxon>Bacillati</taxon>
        <taxon>Cyanobacteriota</taxon>
        <taxon>Cyanophyceae</taxon>
        <taxon>Coleofasciculales</taxon>
        <taxon>Coleofasciculaceae</taxon>
        <taxon>Limnofasciculus</taxon>
        <taxon>Limnofasciculus baicalensis</taxon>
    </lineage>
</organism>
<sequence length="171" mass="18226">MKIPQIFQKLIALVAVVALAFGFAAPSASAATIFNAPYGASIFVQYYSQLEIGTTVYDQPTNTVTLLCNNRFGSGAGSEWKGTCLQSQQLGPSENFLIQGYSKPSGPGGTCWTKADMSAIEVPSPNPGNNRYLTTLYSKFGTTLAQLILDGRGLVFQGEGETAKPPFRVCP</sequence>
<evidence type="ECO:0000313" key="3">
    <source>
        <dbReference type="Proteomes" id="UP001204953"/>
    </source>
</evidence>
<reference evidence="2" key="1">
    <citation type="submission" date="2022-06" db="EMBL/GenBank/DDBJ databases">
        <title>New cyanobacteria of genus Symplocastrum in benthos of Lake Baikal.</title>
        <authorList>
            <person name="Sorokovikova E."/>
            <person name="Tikhonova I."/>
            <person name="Krasnopeev A."/>
            <person name="Evseev P."/>
            <person name="Gladkikh A."/>
            <person name="Belykh O."/>
        </authorList>
    </citation>
    <scope>NUCLEOTIDE SEQUENCE</scope>
    <source>
        <strain evidence="2">BBK-W-15</strain>
    </source>
</reference>
<dbReference type="AlphaFoldDB" id="A0AAE3GTZ2"/>
<feature type="signal peptide" evidence="1">
    <location>
        <begin position="1"/>
        <end position="30"/>
    </location>
</feature>
<protein>
    <recommendedName>
        <fullName evidence="4">Secreted protein</fullName>
    </recommendedName>
</protein>
<evidence type="ECO:0008006" key="4">
    <source>
        <dbReference type="Google" id="ProtNLM"/>
    </source>
</evidence>
<name>A0AAE3GTZ2_9CYAN</name>
<evidence type="ECO:0000256" key="1">
    <source>
        <dbReference type="SAM" id="SignalP"/>
    </source>
</evidence>
<comment type="caution">
    <text evidence="2">The sequence shown here is derived from an EMBL/GenBank/DDBJ whole genome shotgun (WGS) entry which is preliminary data.</text>
</comment>
<keyword evidence="3" id="KW-1185">Reference proteome</keyword>
<dbReference type="EMBL" id="JAMZMM010000228">
    <property type="protein sequence ID" value="MCP2730670.1"/>
    <property type="molecule type" value="Genomic_DNA"/>
</dbReference>
<dbReference type="RefSeq" id="WP_254013424.1">
    <property type="nucleotide sequence ID" value="NZ_JAMZMM010000228.1"/>
</dbReference>
<evidence type="ECO:0000313" key="2">
    <source>
        <dbReference type="EMBL" id="MCP2730670.1"/>
    </source>
</evidence>
<feature type="chain" id="PRO_5042014990" description="Secreted protein" evidence="1">
    <location>
        <begin position="31"/>
        <end position="171"/>
    </location>
</feature>
<gene>
    <name evidence="2" type="ORF">NJ959_19770</name>
</gene>